<feature type="transmembrane region" description="Helical" evidence="1">
    <location>
        <begin position="6"/>
        <end position="25"/>
    </location>
</feature>
<organism evidence="2 3">
    <name type="scientific">Kouleothrix aurantiaca</name>
    <dbReference type="NCBI Taxonomy" id="186479"/>
    <lineage>
        <taxon>Bacteria</taxon>
        <taxon>Bacillati</taxon>
        <taxon>Chloroflexota</taxon>
        <taxon>Chloroflexia</taxon>
        <taxon>Chloroflexales</taxon>
        <taxon>Roseiflexineae</taxon>
        <taxon>Roseiflexaceae</taxon>
        <taxon>Kouleothrix</taxon>
    </lineage>
</organism>
<protein>
    <recommendedName>
        <fullName evidence="4">Zinc-ribbon domain-containing protein</fullName>
    </recommendedName>
</protein>
<keyword evidence="3" id="KW-1185">Reference proteome</keyword>
<name>A0A0P9HIT2_9CHLR</name>
<dbReference type="EMBL" id="LJCR01000013">
    <property type="protein sequence ID" value="KPV54824.1"/>
    <property type="molecule type" value="Genomic_DNA"/>
</dbReference>
<gene>
    <name evidence="2" type="ORF">SE17_01330</name>
</gene>
<dbReference type="Proteomes" id="UP000050509">
    <property type="component" value="Unassembled WGS sequence"/>
</dbReference>
<sequence>MDAIPIFPALLAFMIAALSALGYALHRLAEVPHGFSAPPGPAAHCAQCGRSLDSSWSHCPRCGTSRELPSAATHTPQ</sequence>
<evidence type="ECO:0008006" key="4">
    <source>
        <dbReference type="Google" id="ProtNLM"/>
    </source>
</evidence>
<dbReference type="AlphaFoldDB" id="A0A0P9HIT2"/>
<keyword evidence="1" id="KW-0812">Transmembrane</keyword>
<evidence type="ECO:0000256" key="1">
    <source>
        <dbReference type="SAM" id="Phobius"/>
    </source>
</evidence>
<keyword evidence="1" id="KW-1133">Transmembrane helix</keyword>
<accession>A0A0P9HIT2</accession>
<reference evidence="2 3" key="1">
    <citation type="submission" date="2015-09" db="EMBL/GenBank/DDBJ databases">
        <title>Draft genome sequence of Kouleothrix aurantiaca JCM 19913.</title>
        <authorList>
            <person name="Hemp J."/>
        </authorList>
    </citation>
    <scope>NUCLEOTIDE SEQUENCE [LARGE SCALE GENOMIC DNA]</scope>
    <source>
        <strain evidence="2 3">COM-B</strain>
    </source>
</reference>
<keyword evidence="1" id="KW-0472">Membrane</keyword>
<proteinExistence type="predicted"/>
<evidence type="ECO:0000313" key="2">
    <source>
        <dbReference type="EMBL" id="KPV54824.1"/>
    </source>
</evidence>
<comment type="caution">
    <text evidence="2">The sequence shown here is derived from an EMBL/GenBank/DDBJ whole genome shotgun (WGS) entry which is preliminary data.</text>
</comment>
<evidence type="ECO:0000313" key="3">
    <source>
        <dbReference type="Proteomes" id="UP000050509"/>
    </source>
</evidence>